<reference evidence="2" key="1">
    <citation type="submission" date="2020-01" db="EMBL/GenBank/DDBJ databases">
        <title>Genome Sequencing of Three Apophysomyces-Like Fungal Strains Confirms a Novel Fungal Genus in the Mucoromycota with divergent Burkholderia-like Endosymbiotic Bacteria.</title>
        <authorList>
            <person name="Stajich J.E."/>
            <person name="Macias A.M."/>
            <person name="Carter-House D."/>
            <person name="Lovett B."/>
            <person name="Kasson L.R."/>
            <person name="Berry K."/>
            <person name="Grigoriev I."/>
            <person name="Chang Y."/>
            <person name="Spatafora J."/>
            <person name="Kasson M.T."/>
        </authorList>
    </citation>
    <scope>NUCLEOTIDE SEQUENCE</scope>
    <source>
        <strain evidence="2">NRRL A-21654</strain>
    </source>
</reference>
<protein>
    <submittedName>
        <fullName evidence="2">Uncharacterized protein</fullName>
    </submittedName>
</protein>
<accession>A0A8H7ELR1</accession>
<sequence>MYEKQPDVKIIPTRRTKPLCRKNKPAPIIIPPPIFHDPFSNDLEDDEFSAWSYEEPAKPDLMWDSGSQTMESTDISPDSPSYSPKRFLFLT</sequence>
<dbReference type="AlphaFoldDB" id="A0A8H7ELR1"/>
<feature type="compositionally biased region" description="Polar residues" evidence="1">
    <location>
        <begin position="65"/>
        <end position="82"/>
    </location>
</feature>
<evidence type="ECO:0000256" key="1">
    <source>
        <dbReference type="SAM" id="MobiDB-lite"/>
    </source>
</evidence>
<keyword evidence="3" id="KW-1185">Reference proteome</keyword>
<dbReference type="OrthoDB" id="2384506at2759"/>
<dbReference type="Proteomes" id="UP000605846">
    <property type="component" value="Unassembled WGS sequence"/>
</dbReference>
<organism evidence="2 3">
    <name type="scientific">Apophysomyces ossiformis</name>
    <dbReference type="NCBI Taxonomy" id="679940"/>
    <lineage>
        <taxon>Eukaryota</taxon>
        <taxon>Fungi</taxon>
        <taxon>Fungi incertae sedis</taxon>
        <taxon>Mucoromycota</taxon>
        <taxon>Mucoromycotina</taxon>
        <taxon>Mucoromycetes</taxon>
        <taxon>Mucorales</taxon>
        <taxon>Mucorineae</taxon>
        <taxon>Mucoraceae</taxon>
        <taxon>Apophysomyces</taxon>
    </lineage>
</organism>
<dbReference type="EMBL" id="JABAYA010000165">
    <property type="protein sequence ID" value="KAF7723052.1"/>
    <property type="molecule type" value="Genomic_DNA"/>
</dbReference>
<proteinExistence type="predicted"/>
<feature type="region of interest" description="Disordered" evidence="1">
    <location>
        <begin position="59"/>
        <end position="83"/>
    </location>
</feature>
<evidence type="ECO:0000313" key="2">
    <source>
        <dbReference type="EMBL" id="KAF7723052.1"/>
    </source>
</evidence>
<evidence type="ECO:0000313" key="3">
    <source>
        <dbReference type="Proteomes" id="UP000605846"/>
    </source>
</evidence>
<name>A0A8H7ELR1_9FUNG</name>
<gene>
    <name evidence="2" type="ORF">EC973_002386</name>
</gene>
<comment type="caution">
    <text evidence="2">The sequence shown here is derived from an EMBL/GenBank/DDBJ whole genome shotgun (WGS) entry which is preliminary data.</text>
</comment>